<dbReference type="AlphaFoldDB" id="A0A5N5WU09"/>
<evidence type="ECO:0000313" key="2">
    <source>
        <dbReference type="Proteomes" id="UP000326565"/>
    </source>
</evidence>
<keyword evidence="2" id="KW-1185">Reference proteome</keyword>
<evidence type="ECO:0000313" key="1">
    <source>
        <dbReference type="EMBL" id="KAB8071809.1"/>
    </source>
</evidence>
<proteinExistence type="predicted"/>
<dbReference type="Proteomes" id="UP000326565">
    <property type="component" value="Unassembled WGS sequence"/>
</dbReference>
<gene>
    <name evidence="1" type="ORF">BDV29DRAFT_12887</name>
</gene>
<sequence length="79" mass="9259">MRWVSCRWTKLLLVQTILMIGLPYRKTLLRRQLIPQKKRYPSIFGQMTMSGYSLNIFAVASLCVRSIQREALLILNPSF</sequence>
<accession>A0A5N5WU09</accession>
<name>A0A5N5WU09_9EURO</name>
<dbReference type="EMBL" id="ML732263">
    <property type="protein sequence ID" value="KAB8071809.1"/>
    <property type="molecule type" value="Genomic_DNA"/>
</dbReference>
<organism evidence="1 2">
    <name type="scientific">Aspergillus leporis</name>
    <dbReference type="NCBI Taxonomy" id="41062"/>
    <lineage>
        <taxon>Eukaryota</taxon>
        <taxon>Fungi</taxon>
        <taxon>Dikarya</taxon>
        <taxon>Ascomycota</taxon>
        <taxon>Pezizomycotina</taxon>
        <taxon>Eurotiomycetes</taxon>
        <taxon>Eurotiomycetidae</taxon>
        <taxon>Eurotiales</taxon>
        <taxon>Aspergillaceae</taxon>
        <taxon>Aspergillus</taxon>
        <taxon>Aspergillus subgen. Circumdati</taxon>
    </lineage>
</organism>
<reference evidence="1 2" key="1">
    <citation type="submission" date="2019-04" db="EMBL/GenBank/DDBJ databases">
        <title>Friends and foes A comparative genomics study of 23 Aspergillus species from section Flavi.</title>
        <authorList>
            <consortium name="DOE Joint Genome Institute"/>
            <person name="Kjaerbolling I."/>
            <person name="Vesth T."/>
            <person name="Frisvad J.C."/>
            <person name="Nybo J.L."/>
            <person name="Theobald S."/>
            <person name="Kildgaard S."/>
            <person name="Isbrandt T."/>
            <person name="Kuo A."/>
            <person name="Sato A."/>
            <person name="Lyhne E.K."/>
            <person name="Kogle M.E."/>
            <person name="Wiebenga A."/>
            <person name="Kun R.S."/>
            <person name="Lubbers R.J."/>
            <person name="Makela M.R."/>
            <person name="Barry K."/>
            <person name="Chovatia M."/>
            <person name="Clum A."/>
            <person name="Daum C."/>
            <person name="Haridas S."/>
            <person name="He G."/>
            <person name="LaButti K."/>
            <person name="Lipzen A."/>
            <person name="Mondo S."/>
            <person name="Riley R."/>
            <person name="Salamov A."/>
            <person name="Simmons B.A."/>
            <person name="Magnuson J.K."/>
            <person name="Henrissat B."/>
            <person name="Mortensen U.H."/>
            <person name="Larsen T.O."/>
            <person name="Devries R.P."/>
            <person name="Grigoriev I.V."/>
            <person name="Machida M."/>
            <person name="Baker S.E."/>
            <person name="Andersen M.R."/>
        </authorList>
    </citation>
    <scope>NUCLEOTIDE SEQUENCE [LARGE SCALE GENOMIC DNA]</scope>
    <source>
        <strain evidence="1 2">CBS 151.66</strain>
    </source>
</reference>
<protein>
    <submittedName>
        <fullName evidence="1">Uncharacterized protein</fullName>
    </submittedName>
</protein>